<dbReference type="Proteomes" id="UP000095287">
    <property type="component" value="Unplaced"/>
</dbReference>
<evidence type="ECO:0000313" key="2">
    <source>
        <dbReference type="Proteomes" id="UP000095287"/>
    </source>
</evidence>
<sequence>MSKRVDLLTAHLFRWCEEMNLLFTALCLLSWSSVVASAQNTMDDDPPWVVEEKYIPSRILVSKVSAEKFEAYQRMTCRKSNKGDRQEYINQYLEWEEIEFNRALRDTLVNSEKDLNTDEGQEIIRAVPSTVLDTKYTSNCVPEHQVMHENVKKLTKVIDEVSNFEDDLIDRTFGDPHIIKEQYIELGQEF</sequence>
<protein>
    <submittedName>
        <fullName evidence="3">Secreted protein</fullName>
    </submittedName>
</protein>
<evidence type="ECO:0000256" key="1">
    <source>
        <dbReference type="SAM" id="SignalP"/>
    </source>
</evidence>
<keyword evidence="2" id="KW-1185">Reference proteome</keyword>
<keyword evidence="1" id="KW-0732">Signal</keyword>
<organism evidence="2 3">
    <name type="scientific">Steinernema glaseri</name>
    <dbReference type="NCBI Taxonomy" id="37863"/>
    <lineage>
        <taxon>Eukaryota</taxon>
        <taxon>Metazoa</taxon>
        <taxon>Ecdysozoa</taxon>
        <taxon>Nematoda</taxon>
        <taxon>Chromadorea</taxon>
        <taxon>Rhabditida</taxon>
        <taxon>Tylenchina</taxon>
        <taxon>Panagrolaimomorpha</taxon>
        <taxon>Strongyloidoidea</taxon>
        <taxon>Steinernematidae</taxon>
        <taxon>Steinernema</taxon>
    </lineage>
</organism>
<proteinExistence type="predicted"/>
<feature type="signal peptide" evidence="1">
    <location>
        <begin position="1"/>
        <end position="38"/>
    </location>
</feature>
<accession>A0A1I7Z515</accession>
<name>A0A1I7Z515_9BILA</name>
<dbReference type="WBParaSite" id="L893_g22990.t2">
    <property type="protein sequence ID" value="L893_g22990.t2"/>
    <property type="gene ID" value="L893_g22990"/>
</dbReference>
<dbReference type="AlphaFoldDB" id="A0A1I7Z515"/>
<reference evidence="3" key="1">
    <citation type="submission" date="2016-11" db="UniProtKB">
        <authorList>
            <consortium name="WormBaseParasite"/>
        </authorList>
    </citation>
    <scope>IDENTIFICATION</scope>
</reference>
<feature type="chain" id="PRO_5009313015" evidence="1">
    <location>
        <begin position="39"/>
        <end position="190"/>
    </location>
</feature>
<evidence type="ECO:0000313" key="3">
    <source>
        <dbReference type="WBParaSite" id="L893_g22990.t2"/>
    </source>
</evidence>